<comment type="caution">
    <text evidence="1">The sequence shown here is derived from an EMBL/GenBank/DDBJ whole genome shotgun (WGS) entry which is preliminary data.</text>
</comment>
<proteinExistence type="predicted"/>
<gene>
    <name evidence="1" type="ORF">BDFB_010188</name>
</gene>
<keyword evidence="2" id="KW-1185">Reference proteome</keyword>
<dbReference type="Proteomes" id="UP000292052">
    <property type="component" value="Unassembled WGS sequence"/>
</dbReference>
<accession>A0A482VU22</accession>
<sequence length="345" mass="38599">MNGMVFVQVRNFLLVAYLEISQMSVTDQVMQVLRDLQVLHLVFLKQDQFKLQEQHFYIDAGINLPREKIDIGLERINNIDVCEISEKVEQKLKLDPPITSHDDISMIPTVSVENIDIETMSESDLKKLETSTTNITDDVKVNLRKRNKKSSNKIITPKNLTSQPKESSCTNLKCKRYSSVLPASYMDNSITNNAVKRKSLNRRSLNIGVGDISKIPVCLKKSKSNVDVKNETKYGDGCKTNIKSSNIISRQPEGVNCGKNNDKIIFVSKTRSKERPKSEILLNTNGQVNSVSLSESNIGNMANPSSSTVNDSIKNKVSITNSIKDNVSKPSGLPILKRRTVSEAR</sequence>
<dbReference type="AlphaFoldDB" id="A0A482VU22"/>
<feature type="non-terminal residue" evidence="1">
    <location>
        <position position="345"/>
    </location>
</feature>
<evidence type="ECO:0000313" key="2">
    <source>
        <dbReference type="Proteomes" id="UP000292052"/>
    </source>
</evidence>
<dbReference type="EMBL" id="QDEB01067155">
    <property type="protein sequence ID" value="RZC35878.1"/>
    <property type="molecule type" value="Genomic_DNA"/>
</dbReference>
<reference evidence="1 2" key="1">
    <citation type="submission" date="2017-03" db="EMBL/GenBank/DDBJ databases">
        <title>Genome of the blue death feigning beetle - Asbolus verrucosus.</title>
        <authorList>
            <person name="Rider S.D."/>
        </authorList>
    </citation>
    <scope>NUCLEOTIDE SEQUENCE [LARGE SCALE GENOMIC DNA]</scope>
    <source>
        <strain evidence="1">Butters</strain>
        <tissue evidence="1">Head and leg muscle</tissue>
    </source>
</reference>
<protein>
    <submittedName>
        <fullName evidence="1">Uncharacterized protein</fullName>
    </submittedName>
</protein>
<evidence type="ECO:0000313" key="1">
    <source>
        <dbReference type="EMBL" id="RZC35878.1"/>
    </source>
</evidence>
<name>A0A482VU22_ASBVE</name>
<dbReference type="OrthoDB" id="6783640at2759"/>
<organism evidence="1 2">
    <name type="scientific">Asbolus verrucosus</name>
    <name type="common">Desert ironclad beetle</name>
    <dbReference type="NCBI Taxonomy" id="1661398"/>
    <lineage>
        <taxon>Eukaryota</taxon>
        <taxon>Metazoa</taxon>
        <taxon>Ecdysozoa</taxon>
        <taxon>Arthropoda</taxon>
        <taxon>Hexapoda</taxon>
        <taxon>Insecta</taxon>
        <taxon>Pterygota</taxon>
        <taxon>Neoptera</taxon>
        <taxon>Endopterygota</taxon>
        <taxon>Coleoptera</taxon>
        <taxon>Polyphaga</taxon>
        <taxon>Cucujiformia</taxon>
        <taxon>Tenebrionidae</taxon>
        <taxon>Pimeliinae</taxon>
        <taxon>Asbolus</taxon>
    </lineage>
</organism>